<accession>A1TD83</accession>
<dbReference type="KEGG" id="mva:Mvan_4356"/>
<protein>
    <submittedName>
        <fullName evidence="1">Uncharacterized protein</fullName>
    </submittedName>
</protein>
<dbReference type="Proteomes" id="UP000009159">
    <property type="component" value="Chromosome"/>
</dbReference>
<name>A1TD83_MYCVP</name>
<evidence type="ECO:0000313" key="2">
    <source>
        <dbReference type="Proteomes" id="UP000009159"/>
    </source>
</evidence>
<proteinExistence type="predicted"/>
<reference evidence="1" key="1">
    <citation type="submission" date="2006-12" db="EMBL/GenBank/DDBJ databases">
        <title>Complete sequence of Mycobacterium vanbaalenii PYR-1.</title>
        <authorList>
            <consortium name="US DOE Joint Genome Institute"/>
            <person name="Copeland A."/>
            <person name="Lucas S."/>
            <person name="Lapidus A."/>
            <person name="Barry K."/>
            <person name="Detter J.C."/>
            <person name="Glavina del Rio T."/>
            <person name="Hammon N."/>
            <person name="Israni S."/>
            <person name="Dalin E."/>
            <person name="Tice H."/>
            <person name="Pitluck S."/>
            <person name="Singan V."/>
            <person name="Schmutz J."/>
            <person name="Larimer F."/>
            <person name="Land M."/>
            <person name="Hauser L."/>
            <person name="Kyrpides N."/>
            <person name="Anderson I.J."/>
            <person name="Miller C."/>
            <person name="Richardson P."/>
        </authorList>
    </citation>
    <scope>NUCLEOTIDE SEQUENCE [LARGE SCALE GENOMIC DNA]</scope>
    <source>
        <strain evidence="1">PYR-1</strain>
    </source>
</reference>
<dbReference type="HOGENOM" id="CLU_1802416_0_0_11"/>
<dbReference type="RefSeq" id="WP_011781511.1">
    <property type="nucleotide sequence ID" value="NC_008726.1"/>
</dbReference>
<dbReference type="EMBL" id="CP000511">
    <property type="protein sequence ID" value="ABM15133.1"/>
    <property type="molecule type" value="Genomic_DNA"/>
</dbReference>
<gene>
    <name evidence="1" type="ordered locus">Mvan_4356</name>
</gene>
<sequence length="139" mass="15154">MKIFLDESCNMKIVTAVRAMFQDHTFLVAGIDSEKGILDIPLYPIVADLGCEVYICADNGQLDTRPAERAACRKAGLHWVGLRKVPAKGKRGATADAARLIAAFLHILDDIKGAGGPRYYRLERGPKNADEAIDEVGEL</sequence>
<dbReference type="AlphaFoldDB" id="A1TD83"/>
<dbReference type="eggNOG" id="ENOG5032F4W">
    <property type="taxonomic scope" value="Bacteria"/>
</dbReference>
<keyword evidence="2" id="KW-1185">Reference proteome</keyword>
<organism evidence="1 2">
    <name type="scientific">Mycolicibacterium vanbaalenii (strain DSM 7251 / JCM 13017 / BCRC 16820 / KCTC 9966 / NRRL B-24157 / PYR-1)</name>
    <name type="common">Mycobacterium vanbaalenii</name>
    <dbReference type="NCBI Taxonomy" id="350058"/>
    <lineage>
        <taxon>Bacteria</taxon>
        <taxon>Bacillati</taxon>
        <taxon>Actinomycetota</taxon>
        <taxon>Actinomycetes</taxon>
        <taxon>Mycobacteriales</taxon>
        <taxon>Mycobacteriaceae</taxon>
        <taxon>Mycolicibacterium</taxon>
    </lineage>
</organism>
<evidence type="ECO:0000313" key="1">
    <source>
        <dbReference type="EMBL" id="ABM15133.1"/>
    </source>
</evidence>